<comment type="caution">
    <text evidence="2">The sequence shown here is derived from an EMBL/GenBank/DDBJ whole genome shotgun (WGS) entry which is preliminary data.</text>
</comment>
<dbReference type="Proteomes" id="UP000094243">
    <property type="component" value="Unassembled WGS sequence"/>
</dbReference>
<gene>
    <name evidence="2" type="ORF">BHQ17_02175</name>
</gene>
<feature type="region of interest" description="Disordered" evidence="1">
    <location>
        <begin position="263"/>
        <end position="310"/>
    </location>
</feature>
<reference evidence="3" key="1">
    <citation type="submission" date="2016-09" db="EMBL/GenBank/DDBJ databases">
        <authorList>
            <person name="Greninger A.L."/>
            <person name="Jerome K.R."/>
            <person name="Mcnair B."/>
            <person name="Wallis C."/>
            <person name="Fang F."/>
        </authorList>
    </citation>
    <scope>NUCLEOTIDE SEQUENCE [LARGE SCALE GENOMIC DNA]</scope>
    <source>
        <strain evidence="3">M7</strain>
    </source>
</reference>
<dbReference type="AlphaFoldDB" id="A0A1E3S253"/>
<accession>A0A1E3S253</accession>
<organism evidence="2 3">
    <name type="scientific">Mycolicibacterium holsaticum</name>
    <dbReference type="NCBI Taxonomy" id="152142"/>
    <lineage>
        <taxon>Bacteria</taxon>
        <taxon>Bacillati</taxon>
        <taxon>Actinomycetota</taxon>
        <taxon>Actinomycetes</taxon>
        <taxon>Mycobacteriales</taxon>
        <taxon>Mycobacteriaceae</taxon>
        <taxon>Mycolicibacterium</taxon>
    </lineage>
</organism>
<keyword evidence="3" id="KW-1185">Reference proteome</keyword>
<dbReference type="EMBL" id="MIGZ01000006">
    <property type="protein sequence ID" value="ODQ96190.1"/>
    <property type="molecule type" value="Genomic_DNA"/>
</dbReference>
<feature type="compositionally biased region" description="Polar residues" evidence="1">
    <location>
        <begin position="363"/>
        <end position="386"/>
    </location>
</feature>
<evidence type="ECO:0000313" key="2">
    <source>
        <dbReference type="EMBL" id="ODQ96190.1"/>
    </source>
</evidence>
<feature type="region of interest" description="Disordered" evidence="1">
    <location>
        <begin position="324"/>
        <end position="386"/>
    </location>
</feature>
<sequence length="386" mass="38760">MGVVAPTAVIPAEPAVATPRTEVHEVRLAATAPPLGAIPLAFIGNQLQYCSLICPHVVDGLITVPIALAITPVTFLGALGATGSPLRALGAAAASVTGPANAAATGIIENDVFRVVPKAFNNLEVTVVELFDVASAALRPGDLLHEVDAARTSILAALNQPLPPPVPTETGARTLPQVLAVETIRVLAAIAFQAGEILLLGTVQAVDAAAQELAVSGDPSAAIAAGTAQAADAVAVAAGIVGDAAKTAVTNVRAAVADPFARTASTLRPGPAERPAAEPASEPATTQTSRPAATSDTHHTQLHRPKPGRFAQIPKRAADFGRHHDAPAASDQLSSADSSVSPAGRSARSGAWSGRSDGPDSTADGSSRDSATPSAAKNTTNNDPPR</sequence>
<feature type="compositionally biased region" description="Low complexity" evidence="1">
    <location>
        <begin position="327"/>
        <end position="356"/>
    </location>
</feature>
<feature type="compositionally biased region" description="Low complexity" evidence="1">
    <location>
        <begin position="269"/>
        <end position="284"/>
    </location>
</feature>
<name>A0A1E3S253_9MYCO</name>
<protein>
    <submittedName>
        <fullName evidence="2">Uncharacterized protein</fullName>
    </submittedName>
</protein>
<evidence type="ECO:0000256" key="1">
    <source>
        <dbReference type="SAM" id="MobiDB-lite"/>
    </source>
</evidence>
<evidence type="ECO:0000313" key="3">
    <source>
        <dbReference type="Proteomes" id="UP000094243"/>
    </source>
</evidence>
<feature type="compositionally biased region" description="Polar residues" evidence="1">
    <location>
        <begin position="285"/>
        <end position="295"/>
    </location>
</feature>
<proteinExistence type="predicted"/>